<comment type="caution">
    <text evidence="1">The sequence shown here is derived from an EMBL/GenBank/DDBJ whole genome shotgun (WGS) entry which is preliminary data.</text>
</comment>
<dbReference type="GO" id="GO:0003886">
    <property type="term" value="F:DNA (cytosine-5-)-methyltransferase activity"/>
    <property type="evidence" value="ECO:0007669"/>
    <property type="project" value="UniProtKB-EC"/>
</dbReference>
<dbReference type="EC" id="2.1.1.37" evidence="1"/>
<accession>F2BXB2</accession>
<name>F2BXB2_9FIRM</name>
<dbReference type="GO" id="GO:0032259">
    <property type="term" value="P:methylation"/>
    <property type="evidence" value="ECO:0007669"/>
    <property type="project" value="UniProtKB-KW"/>
</dbReference>
<keyword evidence="2" id="KW-1185">Reference proteome</keyword>
<dbReference type="STRING" id="888062.HMPREF9083_0792"/>
<organism evidence="1 2">
    <name type="scientific">Dialister micraerophilus DSM 19965</name>
    <dbReference type="NCBI Taxonomy" id="888062"/>
    <lineage>
        <taxon>Bacteria</taxon>
        <taxon>Bacillati</taxon>
        <taxon>Bacillota</taxon>
        <taxon>Negativicutes</taxon>
        <taxon>Veillonellales</taxon>
        <taxon>Veillonellaceae</taxon>
        <taxon>Dialister</taxon>
    </lineage>
</organism>
<evidence type="ECO:0000313" key="2">
    <source>
        <dbReference type="Proteomes" id="UP000003503"/>
    </source>
</evidence>
<gene>
    <name evidence="1" type="primary">shlA1M</name>
    <name evidence="1" type="ORF">HMPREF9083_0792</name>
</gene>
<proteinExistence type="predicted"/>
<evidence type="ECO:0000313" key="1">
    <source>
        <dbReference type="EMBL" id="EGF13669.1"/>
    </source>
</evidence>
<keyword evidence="1" id="KW-0808">Transferase</keyword>
<protein>
    <submittedName>
        <fullName evidence="1">Modification methylase Sau3AI</fullName>
        <ecNumber evidence="1">2.1.1.37</ecNumber>
    </submittedName>
</protein>
<keyword evidence="1" id="KW-0489">Methyltransferase</keyword>
<sequence>MFPANWTDTMNEKRRYFMMGNALVTGIISRVEGKLREIISNE</sequence>
<dbReference type="HOGENOM" id="CLU_3250603_0_0_9"/>
<dbReference type="Proteomes" id="UP000003503">
    <property type="component" value="Unassembled WGS sequence"/>
</dbReference>
<dbReference type="EMBL" id="AFBB01000016">
    <property type="protein sequence ID" value="EGF13669.1"/>
    <property type="molecule type" value="Genomic_DNA"/>
</dbReference>
<reference evidence="1 2" key="1">
    <citation type="submission" date="2011-02" db="EMBL/GenBank/DDBJ databases">
        <authorList>
            <person name="Muzny D."/>
            <person name="Qin X."/>
            <person name="Deng J."/>
            <person name="Jiang H."/>
            <person name="Liu Y."/>
            <person name="Qu J."/>
            <person name="Song X.-Z."/>
            <person name="Zhang L."/>
            <person name="Thornton R."/>
            <person name="Coyle M."/>
            <person name="Francisco L."/>
            <person name="Jackson L."/>
            <person name="Javaid M."/>
            <person name="Korchina V."/>
            <person name="Kovar C."/>
            <person name="Mata R."/>
            <person name="Mathew T."/>
            <person name="Ngo R."/>
            <person name="Nguyen L."/>
            <person name="Nguyen N."/>
            <person name="Okwuonu G."/>
            <person name="Ongeri F."/>
            <person name="Pham C."/>
            <person name="Simmons D."/>
            <person name="Wilczek-Boney K."/>
            <person name="Hale W."/>
            <person name="Jakkamsetti A."/>
            <person name="Pham P."/>
            <person name="Ruth R."/>
            <person name="San Lucas F."/>
            <person name="Warren J."/>
            <person name="Zhang J."/>
            <person name="Zhao Z."/>
            <person name="Zhou C."/>
            <person name="Zhu D."/>
            <person name="Lee S."/>
            <person name="Bess C."/>
            <person name="Blankenburg K."/>
            <person name="Forbes L."/>
            <person name="Fu Q."/>
            <person name="Gubbala S."/>
            <person name="Hirani K."/>
            <person name="Jayaseelan J.C."/>
            <person name="Lara F."/>
            <person name="Munidasa M."/>
            <person name="Palculict T."/>
            <person name="Patil S."/>
            <person name="Pu L.-L."/>
            <person name="Saada N."/>
            <person name="Tang L."/>
            <person name="Weissenberger G."/>
            <person name="Zhu Y."/>
            <person name="Hemphill L."/>
            <person name="Shang Y."/>
            <person name="Youmans B."/>
            <person name="Ayvaz T."/>
            <person name="Ross M."/>
            <person name="Santibanez J."/>
            <person name="Aqrawi P."/>
            <person name="Gross S."/>
            <person name="Joshi V."/>
            <person name="Fowler G."/>
            <person name="Nazareth L."/>
            <person name="Reid J."/>
            <person name="Worley K."/>
            <person name="Petrosino J."/>
            <person name="Highlander S."/>
            <person name="Gibbs R."/>
        </authorList>
    </citation>
    <scope>NUCLEOTIDE SEQUENCE [LARGE SCALE GENOMIC DNA]</scope>
    <source>
        <strain evidence="1 2">DSM 19965</strain>
    </source>
</reference>
<dbReference type="AlphaFoldDB" id="F2BXB2"/>